<dbReference type="SMART" id="SM00822">
    <property type="entry name" value="PKS_KR"/>
    <property type="match status" value="1"/>
</dbReference>
<evidence type="ECO:0000256" key="1">
    <source>
        <dbReference type="ARBA" id="ARBA00006484"/>
    </source>
</evidence>
<gene>
    <name evidence="4" type="ORF">RU08_06945</name>
</gene>
<comment type="caution">
    <text evidence="4">The sequence shown here is derived from an EMBL/GenBank/DDBJ whole genome shotgun (WGS) entry which is preliminary data.</text>
</comment>
<evidence type="ECO:0000259" key="3">
    <source>
        <dbReference type="SMART" id="SM00822"/>
    </source>
</evidence>
<evidence type="ECO:0000313" key="5">
    <source>
        <dbReference type="Proteomes" id="UP000032068"/>
    </source>
</evidence>
<reference evidence="4 5" key="1">
    <citation type="submission" date="2014-12" db="EMBL/GenBank/DDBJ databases">
        <title>16Stimator: statistical estimation of ribosomal gene copy numbers from draft genome assemblies.</title>
        <authorList>
            <person name="Perisin M.A."/>
            <person name="Vetter M."/>
            <person name="Gilbert J.A."/>
            <person name="Bergelson J."/>
        </authorList>
    </citation>
    <scope>NUCLEOTIDE SEQUENCE [LARGE SCALE GENOMIC DNA]</scope>
    <source>
        <strain evidence="4 5">MEJ086</strain>
    </source>
</reference>
<proteinExistence type="inferred from homology"/>
<accession>A0A0D0KYV8</accession>
<protein>
    <submittedName>
        <fullName evidence="4">Sugar dehydrogenase</fullName>
        <ecNumber evidence="4">1.1.1.47</ecNumber>
    </submittedName>
</protein>
<keyword evidence="2 4" id="KW-0560">Oxidoreductase</keyword>
<dbReference type="EC" id="1.1.1.47" evidence="4"/>
<dbReference type="PANTHER" id="PTHR43639">
    <property type="entry name" value="OXIDOREDUCTASE, SHORT-CHAIN DEHYDROGENASE/REDUCTASE FAMILY (AFU_ORTHOLOGUE AFUA_5G02870)"/>
    <property type="match status" value="1"/>
</dbReference>
<dbReference type="InterPro" id="IPR057326">
    <property type="entry name" value="KR_dom"/>
</dbReference>
<feature type="domain" description="Ketoreductase" evidence="3">
    <location>
        <begin position="3"/>
        <end position="192"/>
    </location>
</feature>
<sequence>MSKVILITGASRGIGAATARLAAQRGYAVAINYRQQASVAEALAGEIVEAGGTALALQADVADEAQVHRLFAEIDEHLGRLDALVNNAGILEQQMRLEAMSLERWQRVFATNVFGSFLCNREAVKRMSTRQGGRGGAIVNVSSIAARLGAPEEYVDYAAAKGAVDSMTIGLANELAADGIRVNAVRPGVIDTEIHASGGEPERVARVAGSIPLARGGRAEEVAEAILWLASEQASYTTGALLDVSGGR</sequence>
<dbReference type="GO" id="GO:0047936">
    <property type="term" value="F:glucose 1-dehydrogenase [NAD(P)+] activity"/>
    <property type="evidence" value="ECO:0007669"/>
    <property type="project" value="UniProtKB-EC"/>
</dbReference>
<dbReference type="PROSITE" id="PS00061">
    <property type="entry name" value="ADH_SHORT"/>
    <property type="match status" value="1"/>
</dbReference>
<dbReference type="PANTHER" id="PTHR43639:SF1">
    <property type="entry name" value="SHORT-CHAIN DEHYDROGENASE_REDUCTASE FAMILY PROTEIN"/>
    <property type="match status" value="1"/>
</dbReference>
<dbReference type="InterPro" id="IPR002347">
    <property type="entry name" value="SDR_fam"/>
</dbReference>
<evidence type="ECO:0000256" key="2">
    <source>
        <dbReference type="ARBA" id="ARBA00023002"/>
    </source>
</evidence>
<dbReference type="InterPro" id="IPR036291">
    <property type="entry name" value="NAD(P)-bd_dom_sf"/>
</dbReference>
<dbReference type="PRINTS" id="PR00081">
    <property type="entry name" value="GDHRDH"/>
</dbReference>
<dbReference type="CDD" id="cd05233">
    <property type="entry name" value="SDR_c"/>
    <property type="match status" value="1"/>
</dbReference>
<organism evidence="4 5">
    <name type="scientific">Pseudomonas fulva</name>
    <dbReference type="NCBI Taxonomy" id="47880"/>
    <lineage>
        <taxon>Bacteria</taxon>
        <taxon>Pseudomonadati</taxon>
        <taxon>Pseudomonadota</taxon>
        <taxon>Gammaproteobacteria</taxon>
        <taxon>Pseudomonadales</taxon>
        <taxon>Pseudomonadaceae</taxon>
        <taxon>Pseudomonas</taxon>
    </lineage>
</organism>
<name>A0A0D0KYV8_9PSED</name>
<evidence type="ECO:0000313" key="4">
    <source>
        <dbReference type="EMBL" id="KIQ02555.1"/>
    </source>
</evidence>
<dbReference type="Proteomes" id="UP000032068">
    <property type="component" value="Unassembled WGS sequence"/>
</dbReference>
<dbReference type="InterPro" id="IPR020904">
    <property type="entry name" value="Sc_DH/Rdtase_CS"/>
</dbReference>
<dbReference type="FunFam" id="3.40.50.720:FF:000084">
    <property type="entry name" value="Short-chain dehydrogenase reductase"/>
    <property type="match status" value="1"/>
</dbReference>
<dbReference type="RefSeq" id="WP_042553074.1">
    <property type="nucleotide sequence ID" value="NZ_JXQW01000015.1"/>
</dbReference>
<dbReference type="Gene3D" id="3.40.50.720">
    <property type="entry name" value="NAD(P)-binding Rossmann-like Domain"/>
    <property type="match status" value="1"/>
</dbReference>
<dbReference type="AlphaFoldDB" id="A0A0D0KYV8"/>
<dbReference type="NCBIfam" id="NF004777">
    <property type="entry name" value="PRK06123.1"/>
    <property type="match status" value="1"/>
</dbReference>
<dbReference type="OrthoDB" id="20590at2"/>
<dbReference type="PRINTS" id="PR00080">
    <property type="entry name" value="SDRFAMILY"/>
</dbReference>
<dbReference type="EMBL" id="JXQW01000015">
    <property type="protein sequence ID" value="KIQ02555.1"/>
    <property type="molecule type" value="Genomic_DNA"/>
</dbReference>
<dbReference type="SUPFAM" id="SSF51735">
    <property type="entry name" value="NAD(P)-binding Rossmann-fold domains"/>
    <property type="match status" value="1"/>
</dbReference>
<comment type="similarity">
    <text evidence="1">Belongs to the short-chain dehydrogenases/reductases (SDR) family.</text>
</comment>
<dbReference type="Pfam" id="PF13561">
    <property type="entry name" value="adh_short_C2"/>
    <property type="match status" value="1"/>
</dbReference>